<evidence type="ECO:0000313" key="1">
    <source>
        <dbReference type="EMBL" id="QJI01647.1"/>
    </source>
</evidence>
<accession>A0A6M3XUX9</accession>
<gene>
    <name evidence="1" type="ORF">TM448B02669_0008</name>
</gene>
<name>A0A6M3XUX9_9ZZZZ</name>
<reference evidence="1" key="1">
    <citation type="submission" date="2020-03" db="EMBL/GenBank/DDBJ databases">
        <title>The deep terrestrial virosphere.</title>
        <authorList>
            <person name="Holmfeldt K."/>
            <person name="Nilsson E."/>
            <person name="Simone D."/>
            <person name="Lopez-Fernandez M."/>
            <person name="Wu X."/>
            <person name="de Brujin I."/>
            <person name="Lundin D."/>
            <person name="Andersson A."/>
            <person name="Bertilsson S."/>
            <person name="Dopson M."/>
        </authorList>
    </citation>
    <scope>NUCLEOTIDE SEQUENCE</scope>
    <source>
        <strain evidence="1">TM448B02669</strain>
    </source>
</reference>
<dbReference type="EMBL" id="MT144939">
    <property type="protein sequence ID" value="QJI01647.1"/>
    <property type="molecule type" value="Genomic_DNA"/>
</dbReference>
<protein>
    <submittedName>
        <fullName evidence="1">Uncharacterized protein</fullName>
    </submittedName>
</protein>
<organism evidence="1">
    <name type="scientific">viral metagenome</name>
    <dbReference type="NCBI Taxonomy" id="1070528"/>
    <lineage>
        <taxon>unclassified sequences</taxon>
        <taxon>metagenomes</taxon>
        <taxon>organismal metagenomes</taxon>
    </lineage>
</organism>
<proteinExistence type="predicted"/>
<dbReference type="AlphaFoldDB" id="A0A6M3XUX9"/>
<sequence>MGMIESTDSVMIKPWHVIVVLATLAMAAFGTLAVDNRSLRAEVTDLRSCKVEKTDMNRLEDRLALELRMLGAKIDELGGRIGSSNGKRPPP</sequence>